<reference evidence="1" key="1">
    <citation type="submission" date="2023-06" db="EMBL/GenBank/DDBJ databases">
        <authorList>
            <person name="Zhang S."/>
        </authorList>
    </citation>
    <scope>NUCLEOTIDE SEQUENCE</scope>
    <source>
        <strain evidence="1">SG2303</strain>
    </source>
</reference>
<accession>A0ABT7XN86</accession>
<evidence type="ECO:0000313" key="1">
    <source>
        <dbReference type="EMBL" id="MDN0075261.1"/>
    </source>
</evidence>
<organism evidence="1 2">
    <name type="scientific">Crenobacter oryzisoli</name>
    <dbReference type="NCBI Taxonomy" id="3056844"/>
    <lineage>
        <taxon>Bacteria</taxon>
        <taxon>Pseudomonadati</taxon>
        <taxon>Pseudomonadota</taxon>
        <taxon>Betaproteobacteria</taxon>
        <taxon>Neisseriales</taxon>
        <taxon>Neisseriaceae</taxon>
        <taxon>Crenobacter</taxon>
    </lineage>
</organism>
<dbReference type="InterPro" id="IPR009609">
    <property type="entry name" value="Phosphonate_metab_PhnG"/>
</dbReference>
<dbReference type="RefSeq" id="WP_289829862.1">
    <property type="nucleotide sequence ID" value="NZ_JAUEDK010000015.1"/>
</dbReference>
<dbReference type="GO" id="GO:0016829">
    <property type="term" value="F:lyase activity"/>
    <property type="evidence" value="ECO:0007669"/>
    <property type="project" value="UniProtKB-KW"/>
</dbReference>
<keyword evidence="2" id="KW-1185">Reference proteome</keyword>
<keyword evidence="1" id="KW-0456">Lyase</keyword>
<gene>
    <name evidence="1" type="primary">phnG</name>
    <name evidence="1" type="ORF">QU481_10200</name>
</gene>
<evidence type="ECO:0000313" key="2">
    <source>
        <dbReference type="Proteomes" id="UP001168540"/>
    </source>
</evidence>
<dbReference type="Pfam" id="PF06754">
    <property type="entry name" value="PhnG"/>
    <property type="match status" value="1"/>
</dbReference>
<proteinExistence type="predicted"/>
<comment type="caution">
    <text evidence="1">The sequence shown here is derived from an EMBL/GenBank/DDBJ whole genome shotgun (WGS) entry which is preliminary data.</text>
</comment>
<sequence length="149" mass="15918">MTSITIPQRQHWMRILALTPPERLAEALAPALSAHPGHHWLRRPETGLVMLRGRAGGTGAQFNLGEASVTRASVSLAGQIGHAWVRGSNARHAELAALADALLQCPAHHADLMAGVIAPLEAELVERRATVSRAAAASKVEFFTMVRGE</sequence>
<protein>
    <submittedName>
        <fullName evidence="1">Phosphonate C-P lyase system protein PhnG</fullName>
    </submittedName>
</protein>
<dbReference type="EMBL" id="JAUEDK010000015">
    <property type="protein sequence ID" value="MDN0075261.1"/>
    <property type="molecule type" value="Genomic_DNA"/>
</dbReference>
<dbReference type="Proteomes" id="UP001168540">
    <property type="component" value="Unassembled WGS sequence"/>
</dbReference>
<dbReference type="NCBIfam" id="TIGR03293">
    <property type="entry name" value="PhnG_redo"/>
    <property type="match status" value="1"/>
</dbReference>
<name>A0ABT7XN86_9NEIS</name>